<evidence type="ECO:0000313" key="1">
    <source>
        <dbReference type="EnsemblMetazoa" id="SMAR012905-PA"/>
    </source>
</evidence>
<dbReference type="AlphaFoldDB" id="T1JGD3"/>
<dbReference type="EMBL" id="JH432201">
    <property type="status" value="NOT_ANNOTATED_CDS"/>
    <property type="molecule type" value="Genomic_DNA"/>
</dbReference>
<keyword evidence="2" id="KW-1185">Reference proteome</keyword>
<protein>
    <submittedName>
        <fullName evidence="1">Uncharacterized protein</fullName>
    </submittedName>
</protein>
<dbReference type="EnsemblMetazoa" id="SMAR012905-RA">
    <property type="protein sequence ID" value="SMAR012905-PA"/>
    <property type="gene ID" value="SMAR012905"/>
</dbReference>
<dbReference type="HOGENOM" id="CLU_1645875_0_0_1"/>
<dbReference type="Proteomes" id="UP000014500">
    <property type="component" value="Unassembled WGS sequence"/>
</dbReference>
<sequence>MTSRRTRSSTKLDKELMSAKDEISISTDVSSPKPSINNLIFCRRFINELINQSEDWLVKFSPTEESCTLSMLNKQKIELLANRRHDYFYLEIKVNGQAILPDNPFWLSQSTCVNEKGIFQLLKNIEKWKPCAKTMGKRSQRKCLLICEQQAVMCAVCAMKK</sequence>
<evidence type="ECO:0000313" key="2">
    <source>
        <dbReference type="Proteomes" id="UP000014500"/>
    </source>
</evidence>
<reference evidence="2" key="1">
    <citation type="submission" date="2011-05" db="EMBL/GenBank/DDBJ databases">
        <authorList>
            <person name="Richards S.R."/>
            <person name="Qu J."/>
            <person name="Jiang H."/>
            <person name="Jhangiani S.N."/>
            <person name="Agravi P."/>
            <person name="Goodspeed R."/>
            <person name="Gross S."/>
            <person name="Mandapat C."/>
            <person name="Jackson L."/>
            <person name="Mathew T."/>
            <person name="Pu L."/>
            <person name="Thornton R."/>
            <person name="Saada N."/>
            <person name="Wilczek-Boney K.B."/>
            <person name="Lee S."/>
            <person name="Kovar C."/>
            <person name="Wu Y."/>
            <person name="Scherer S.E."/>
            <person name="Worley K.C."/>
            <person name="Muzny D.M."/>
            <person name="Gibbs R."/>
        </authorList>
    </citation>
    <scope>NUCLEOTIDE SEQUENCE</scope>
    <source>
        <strain evidence="2">Brora</strain>
    </source>
</reference>
<accession>T1JGD3</accession>
<reference evidence="1" key="2">
    <citation type="submission" date="2015-02" db="UniProtKB">
        <authorList>
            <consortium name="EnsemblMetazoa"/>
        </authorList>
    </citation>
    <scope>IDENTIFICATION</scope>
</reference>
<name>T1JGD3_STRMM</name>
<organism evidence="1 2">
    <name type="scientific">Strigamia maritima</name>
    <name type="common">European centipede</name>
    <name type="synonym">Geophilus maritimus</name>
    <dbReference type="NCBI Taxonomy" id="126957"/>
    <lineage>
        <taxon>Eukaryota</taxon>
        <taxon>Metazoa</taxon>
        <taxon>Ecdysozoa</taxon>
        <taxon>Arthropoda</taxon>
        <taxon>Myriapoda</taxon>
        <taxon>Chilopoda</taxon>
        <taxon>Pleurostigmophora</taxon>
        <taxon>Geophilomorpha</taxon>
        <taxon>Linotaeniidae</taxon>
        <taxon>Strigamia</taxon>
    </lineage>
</organism>
<proteinExistence type="predicted"/>